<keyword evidence="2" id="KW-1185">Reference proteome</keyword>
<protein>
    <submittedName>
        <fullName evidence="1">Uncharacterized protein</fullName>
    </submittedName>
</protein>
<name>A0ACC0MVA3_RHOML</name>
<reference evidence="1" key="1">
    <citation type="submission" date="2022-02" db="EMBL/GenBank/DDBJ databases">
        <title>Plant Genome Project.</title>
        <authorList>
            <person name="Zhang R.-G."/>
        </authorList>
    </citation>
    <scope>NUCLEOTIDE SEQUENCE</scope>
    <source>
        <strain evidence="1">AT1</strain>
    </source>
</reference>
<accession>A0ACC0MVA3</accession>
<evidence type="ECO:0000313" key="2">
    <source>
        <dbReference type="Proteomes" id="UP001062846"/>
    </source>
</evidence>
<organism evidence="1 2">
    <name type="scientific">Rhododendron molle</name>
    <name type="common">Chinese azalea</name>
    <name type="synonym">Azalea mollis</name>
    <dbReference type="NCBI Taxonomy" id="49168"/>
    <lineage>
        <taxon>Eukaryota</taxon>
        <taxon>Viridiplantae</taxon>
        <taxon>Streptophyta</taxon>
        <taxon>Embryophyta</taxon>
        <taxon>Tracheophyta</taxon>
        <taxon>Spermatophyta</taxon>
        <taxon>Magnoliopsida</taxon>
        <taxon>eudicotyledons</taxon>
        <taxon>Gunneridae</taxon>
        <taxon>Pentapetalae</taxon>
        <taxon>asterids</taxon>
        <taxon>Ericales</taxon>
        <taxon>Ericaceae</taxon>
        <taxon>Ericoideae</taxon>
        <taxon>Rhodoreae</taxon>
        <taxon>Rhododendron</taxon>
    </lineage>
</organism>
<evidence type="ECO:0000313" key="1">
    <source>
        <dbReference type="EMBL" id="KAI8544422.1"/>
    </source>
</evidence>
<dbReference type="EMBL" id="CM046395">
    <property type="protein sequence ID" value="KAI8544422.1"/>
    <property type="molecule type" value="Genomic_DNA"/>
</dbReference>
<dbReference type="Proteomes" id="UP001062846">
    <property type="component" value="Chromosome 8"/>
</dbReference>
<gene>
    <name evidence="1" type="ORF">RHMOL_Rhmol08G0295500</name>
</gene>
<sequence length="176" mass="19377">MAPSKPDEPPFYYPLPPSSPNHPQNYVVLPIYIPAATAAAPPRRRILWAAAFLFLALAVYFLYPSDPDLKISRLRLDRIHVQTTPFIAVDVTSLTVSIGYRGKQLGFVTSDGGHVRPRGSSYVDATLELDGVISDVVLLVEDLARGSVRFDTVTEVRGRVGVFFLQLPLKVNLISS</sequence>
<comment type="caution">
    <text evidence="1">The sequence shown here is derived from an EMBL/GenBank/DDBJ whole genome shotgun (WGS) entry which is preliminary data.</text>
</comment>
<proteinExistence type="predicted"/>